<accession>A0AAI9EF68</accession>
<dbReference type="InterPro" id="IPR038883">
    <property type="entry name" value="AN11006-like"/>
</dbReference>
<comment type="caution">
    <text evidence="1">The sequence shown here is derived from an EMBL/GenBank/DDBJ whole genome shotgun (WGS) entry which is preliminary data.</text>
</comment>
<evidence type="ECO:0000313" key="1">
    <source>
        <dbReference type="EMBL" id="CAK4034163.1"/>
    </source>
</evidence>
<keyword evidence="2" id="KW-1185">Reference proteome</keyword>
<protein>
    <submittedName>
        <fullName evidence="1">Uncharacterized protein</fullName>
    </submittedName>
</protein>
<dbReference type="PANTHER" id="PTHR42085:SF1">
    <property type="entry name" value="F-BOX DOMAIN-CONTAINING PROTEIN"/>
    <property type="match status" value="1"/>
</dbReference>
<dbReference type="PANTHER" id="PTHR42085">
    <property type="entry name" value="F-BOX DOMAIN-CONTAINING PROTEIN"/>
    <property type="match status" value="1"/>
</dbReference>
<dbReference type="AlphaFoldDB" id="A0AAI9EF68"/>
<reference evidence="1" key="1">
    <citation type="submission" date="2023-11" db="EMBL/GenBank/DDBJ databases">
        <authorList>
            <person name="Alioto T."/>
            <person name="Alioto T."/>
            <person name="Gomez Garrido J."/>
        </authorList>
    </citation>
    <scope>NUCLEOTIDE SEQUENCE</scope>
</reference>
<name>A0AAI9EF68_9PEZI</name>
<sequence length="207" mass="23731">MSYQQHESEQTSRLLDLPGELRNRIYREALLEDPVTVTASSFIEPGIIRACKQTRSEAGPIFYAENEFEIEVRAYNSDVIIQWQKVGEKVEHEFKVGEVRSRVASGQQTPHWANFEQWLHRVRAKVITVRWEPPSPEDGGGAERRCLRNLYRFAELASHLGDSEYWSVLSDCQLCLKIANPLWAGDISMQNPGACSSEIIWTPADFY</sequence>
<evidence type="ECO:0000313" key="2">
    <source>
        <dbReference type="Proteomes" id="UP001296104"/>
    </source>
</evidence>
<gene>
    <name evidence="1" type="ORF">LECACI_7A009321</name>
</gene>
<dbReference type="Proteomes" id="UP001296104">
    <property type="component" value="Unassembled WGS sequence"/>
</dbReference>
<organism evidence="1 2">
    <name type="scientific">Lecanosticta acicola</name>
    <dbReference type="NCBI Taxonomy" id="111012"/>
    <lineage>
        <taxon>Eukaryota</taxon>
        <taxon>Fungi</taxon>
        <taxon>Dikarya</taxon>
        <taxon>Ascomycota</taxon>
        <taxon>Pezizomycotina</taxon>
        <taxon>Dothideomycetes</taxon>
        <taxon>Dothideomycetidae</taxon>
        <taxon>Mycosphaerellales</taxon>
        <taxon>Mycosphaerellaceae</taxon>
        <taxon>Lecanosticta</taxon>
    </lineage>
</organism>
<dbReference type="EMBL" id="CAVMBE010000106">
    <property type="protein sequence ID" value="CAK4034163.1"/>
    <property type="molecule type" value="Genomic_DNA"/>
</dbReference>
<proteinExistence type="predicted"/>